<sequence length="103" mass="11703">MMAQRYRITRDNQQIDDEQKAITLEECKAYFDTQPDMEYTSVFTVKGEATMSIEGDFFLWHAGTAVIPFRHYGGDLYVSGTNEAVIPKMIEVASVLRADIAED</sequence>
<keyword evidence="2" id="KW-1185">Reference proteome</keyword>
<evidence type="ECO:0000313" key="1">
    <source>
        <dbReference type="EMBL" id="MDR6245695.1"/>
    </source>
</evidence>
<name>A0ABU1J2G6_9BACL</name>
<gene>
    <name evidence="1" type="ORF">JOC58_003608</name>
</gene>
<evidence type="ECO:0000313" key="2">
    <source>
        <dbReference type="Proteomes" id="UP001185028"/>
    </source>
</evidence>
<dbReference type="Proteomes" id="UP001185028">
    <property type="component" value="Unassembled WGS sequence"/>
</dbReference>
<comment type="caution">
    <text evidence="1">The sequence shown here is derived from an EMBL/GenBank/DDBJ whole genome shotgun (WGS) entry which is preliminary data.</text>
</comment>
<organism evidence="1 2">
    <name type="scientific">Paenibacillus hunanensis</name>
    <dbReference type="NCBI Taxonomy" id="539262"/>
    <lineage>
        <taxon>Bacteria</taxon>
        <taxon>Bacillati</taxon>
        <taxon>Bacillota</taxon>
        <taxon>Bacilli</taxon>
        <taxon>Bacillales</taxon>
        <taxon>Paenibacillaceae</taxon>
        <taxon>Paenibacillus</taxon>
    </lineage>
</organism>
<dbReference type="EMBL" id="JAVDQH010000017">
    <property type="protein sequence ID" value="MDR6245695.1"/>
    <property type="molecule type" value="Genomic_DNA"/>
</dbReference>
<reference evidence="1 2" key="1">
    <citation type="submission" date="2023-07" db="EMBL/GenBank/DDBJ databases">
        <title>Genomic Encyclopedia of Type Strains, Phase IV (KMG-IV): sequencing the most valuable type-strain genomes for metagenomic binning, comparative biology and taxonomic classification.</title>
        <authorList>
            <person name="Goeker M."/>
        </authorList>
    </citation>
    <scope>NUCLEOTIDE SEQUENCE [LARGE SCALE GENOMIC DNA]</scope>
    <source>
        <strain evidence="1 2">DSM 22170</strain>
    </source>
</reference>
<proteinExistence type="predicted"/>
<protein>
    <submittedName>
        <fullName evidence="1">Uncharacterized protein</fullName>
    </submittedName>
</protein>
<accession>A0ABU1J2G6</accession>